<dbReference type="RefSeq" id="WP_375556863.1">
    <property type="nucleotide sequence ID" value="NZ_JBBVGT010000002.1"/>
</dbReference>
<keyword evidence="2" id="KW-1185">Reference proteome</keyword>
<dbReference type="Pfam" id="PF15416">
    <property type="entry name" value="DUF4623"/>
    <property type="match status" value="1"/>
</dbReference>
<reference evidence="1 2" key="1">
    <citation type="submission" date="2024-04" db="EMBL/GenBank/DDBJ databases">
        <title>Albibacterium profundi sp. nov., isolated from sediment of the Challenger Deep of Mariana Trench.</title>
        <authorList>
            <person name="Wang Y."/>
        </authorList>
    </citation>
    <scope>NUCLEOTIDE SEQUENCE [LARGE SCALE GENOMIC DNA]</scope>
    <source>
        <strain evidence="1 2">RHL897</strain>
    </source>
</reference>
<proteinExistence type="predicted"/>
<gene>
    <name evidence="1" type="ORF">WKR92_05730</name>
</gene>
<evidence type="ECO:0000313" key="1">
    <source>
        <dbReference type="EMBL" id="MFB5945322.1"/>
    </source>
</evidence>
<accession>A0ABV5CG43</accession>
<protein>
    <submittedName>
        <fullName evidence="1">DUF4623 domain-containing protein</fullName>
    </submittedName>
</protein>
<organism evidence="1 2">
    <name type="scientific">Albibacterium profundi</name>
    <dbReference type="NCBI Taxonomy" id="3134906"/>
    <lineage>
        <taxon>Bacteria</taxon>
        <taxon>Pseudomonadati</taxon>
        <taxon>Bacteroidota</taxon>
        <taxon>Sphingobacteriia</taxon>
        <taxon>Sphingobacteriales</taxon>
        <taxon>Sphingobacteriaceae</taxon>
        <taxon>Albibacterium</taxon>
    </lineage>
</organism>
<sequence>MKTLYNFPKWGRLLFVLIGMVVLNSCSEDFPENIESSKMVVLKSIKILNAGADGSTVIEGVIDENKKTVSFPRVDPETDVSALQFEAVTSEGASLEKNTYAFPFDEGSDSRTITIKVINEPRYREYLVTLRLRVPVFGADFSKPNIIDHTNNDLGSPVYPEFTGMVTRGSGFDGEHVLVVTRKDKPVQPHLLSVADLKNNDINPIPLNMTGVSGGTYTINMGAQVNGHTYIANLSGGTAASPLNIYHWDDPSAAPQRIANLDLSTVSGSGGRHGDNMSVNLDENGNGYIFFGDNAGNKGLRLQVTGYTTISSPAAFAISPAAQAWATWTQVGNTGNYLYSSHSSPISVVNAGGTKSYTMGSTTIPIRSSDPRVFNFNGKRYLMATTAARAAGEPVVLSVYDISNGGDIVEALNIFEALPERNPVYEYSLLGPNNSAPSTQTAFNIIKDEEGNDQTLVLYTASTDAGFVIIEFPRMELDD</sequence>
<evidence type="ECO:0000313" key="2">
    <source>
        <dbReference type="Proteomes" id="UP001580928"/>
    </source>
</evidence>
<name>A0ABV5CG43_9SPHI</name>
<dbReference type="Gene3D" id="2.60.40.2340">
    <property type="match status" value="1"/>
</dbReference>
<dbReference type="InterPro" id="IPR027863">
    <property type="entry name" value="DUF4623"/>
</dbReference>
<comment type="caution">
    <text evidence="1">The sequence shown here is derived from an EMBL/GenBank/DDBJ whole genome shotgun (WGS) entry which is preliminary data.</text>
</comment>
<dbReference type="EMBL" id="JBBVGT010000002">
    <property type="protein sequence ID" value="MFB5945322.1"/>
    <property type="molecule type" value="Genomic_DNA"/>
</dbReference>
<dbReference type="Proteomes" id="UP001580928">
    <property type="component" value="Unassembled WGS sequence"/>
</dbReference>